<dbReference type="SUPFAM" id="SSF56059">
    <property type="entry name" value="Glutathione synthetase ATP-binding domain-like"/>
    <property type="match status" value="1"/>
</dbReference>
<proteinExistence type="predicted"/>
<keyword evidence="1" id="KW-0547">Nucleotide-binding</keyword>
<dbReference type="GO" id="GO:0005737">
    <property type="term" value="C:cytoplasm"/>
    <property type="evidence" value="ECO:0007669"/>
    <property type="project" value="TreeGrafter"/>
</dbReference>
<dbReference type="Gene3D" id="3.30.470.20">
    <property type="entry name" value="ATP-grasp fold, B domain"/>
    <property type="match status" value="1"/>
</dbReference>
<evidence type="ECO:0000313" key="3">
    <source>
        <dbReference type="EMBL" id="PRX42102.1"/>
    </source>
</evidence>
<dbReference type="PROSITE" id="PS50975">
    <property type="entry name" value="ATP_GRASP"/>
    <property type="match status" value="1"/>
</dbReference>
<dbReference type="GO" id="GO:0018169">
    <property type="term" value="F:ribosomal S6-glutamic acid ligase activity"/>
    <property type="evidence" value="ECO:0007669"/>
    <property type="project" value="TreeGrafter"/>
</dbReference>
<dbReference type="PANTHER" id="PTHR21621:SF0">
    <property type="entry name" value="BETA-CITRYLGLUTAMATE SYNTHASE B-RELATED"/>
    <property type="match status" value="1"/>
</dbReference>
<reference evidence="3 4" key="1">
    <citation type="submission" date="2018-03" db="EMBL/GenBank/DDBJ databases">
        <title>Genomic Encyclopedia of Archaeal and Bacterial Type Strains, Phase II (KMG-II): from individual species to whole genera.</title>
        <authorList>
            <person name="Goeker M."/>
        </authorList>
    </citation>
    <scope>NUCLEOTIDE SEQUENCE [LARGE SCALE GENOMIC DNA]</scope>
    <source>
        <strain evidence="3 4">DSM 44946</strain>
    </source>
</reference>
<gene>
    <name evidence="3" type="ORF">CLV97_103117</name>
</gene>
<dbReference type="AlphaFoldDB" id="A0A2T0LIG8"/>
<keyword evidence="1" id="KW-0067">ATP-binding</keyword>
<dbReference type="GO" id="GO:0009432">
    <property type="term" value="P:SOS response"/>
    <property type="evidence" value="ECO:0007669"/>
    <property type="project" value="TreeGrafter"/>
</dbReference>
<dbReference type="Pfam" id="PF14398">
    <property type="entry name" value="ATPgrasp_YheCD"/>
    <property type="match status" value="1"/>
</dbReference>
<dbReference type="InterPro" id="IPR026838">
    <property type="entry name" value="YheC/D"/>
</dbReference>
<dbReference type="InterPro" id="IPR011761">
    <property type="entry name" value="ATP-grasp"/>
</dbReference>
<dbReference type="Proteomes" id="UP000237797">
    <property type="component" value="Unassembled WGS sequence"/>
</dbReference>
<comment type="caution">
    <text evidence="3">The sequence shown here is derived from an EMBL/GenBank/DDBJ whole genome shotgun (WGS) entry which is preliminary data.</text>
</comment>
<dbReference type="EMBL" id="PVNE01000003">
    <property type="protein sequence ID" value="PRX42102.1"/>
    <property type="molecule type" value="Genomic_DNA"/>
</dbReference>
<dbReference type="GO" id="GO:0046872">
    <property type="term" value="F:metal ion binding"/>
    <property type="evidence" value="ECO:0007669"/>
    <property type="project" value="InterPro"/>
</dbReference>
<evidence type="ECO:0000313" key="4">
    <source>
        <dbReference type="Proteomes" id="UP000237797"/>
    </source>
</evidence>
<protein>
    <submittedName>
        <fullName evidence="3">YheC/D-like protein</fullName>
    </submittedName>
</protein>
<organism evidence="3 4">
    <name type="scientific">Planifilum fimeticola</name>
    <dbReference type="NCBI Taxonomy" id="201975"/>
    <lineage>
        <taxon>Bacteria</taxon>
        <taxon>Bacillati</taxon>
        <taxon>Bacillota</taxon>
        <taxon>Bacilli</taxon>
        <taxon>Bacillales</taxon>
        <taxon>Thermoactinomycetaceae</taxon>
        <taxon>Planifilum</taxon>
    </lineage>
</organism>
<accession>A0A2T0LIG8</accession>
<dbReference type="RefSeq" id="WP_170070339.1">
    <property type="nucleotide sequence ID" value="NZ_PVNE01000003.1"/>
</dbReference>
<keyword evidence="4" id="KW-1185">Reference proteome</keyword>
<evidence type="ECO:0000259" key="2">
    <source>
        <dbReference type="PROSITE" id="PS50975"/>
    </source>
</evidence>
<dbReference type="PANTHER" id="PTHR21621">
    <property type="entry name" value="RIBOSOMAL PROTEIN S6 MODIFICATION PROTEIN"/>
    <property type="match status" value="1"/>
</dbReference>
<sequence>MSKVRRIRRYQQIASKMLKTRVLQRDPSLRGVIPETLWYTRQNLEEMLERHRTVYVKPDKGGGGVGILRIEKRDEGRFRVCFRTRCREVDRRRLFAAVESCLSPEKHYLVQQGIPLALYRGSPFDLRILLQKPGRRWIVSGMVAKVAASGRFVTNYCRGGHPLPVETALKAVIREPVAREWMIRELHRMAERVAEVLNDRFPGLRELGIDVGLDRNGHPWIFEVNTRPQFKMFSKIGRRDLFAKILKYHRLIV</sequence>
<dbReference type="GO" id="GO:0005524">
    <property type="term" value="F:ATP binding"/>
    <property type="evidence" value="ECO:0007669"/>
    <property type="project" value="UniProtKB-UniRule"/>
</dbReference>
<evidence type="ECO:0000256" key="1">
    <source>
        <dbReference type="PROSITE-ProRule" id="PRU00409"/>
    </source>
</evidence>
<feature type="domain" description="ATP-grasp" evidence="2">
    <location>
        <begin position="25"/>
        <end position="250"/>
    </location>
</feature>
<name>A0A2T0LIG8_9BACL</name>